<dbReference type="AlphaFoldDB" id="A0A2T2XI63"/>
<proteinExistence type="predicted"/>
<gene>
    <name evidence="2" type="ORF">C7B46_06445</name>
</gene>
<keyword evidence="1" id="KW-0472">Membrane</keyword>
<evidence type="ECO:0000313" key="3">
    <source>
        <dbReference type="Proteomes" id="UP000242972"/>
    </source>
</evidence>
<sequence>MAILQANRELGPGYDEHTADQIMELLRQPSLSLKPWQQPGWESLSDRERRRMIRHYSRSQGPLPMNQIMPVLGVSIALMAIAGGYDGGLGAFAVLALDALVVVLAVLKK</sequence>
<accession>A0A2T2XI63</accession>
<organism evidence="2 3">
    <name type="scientific">Sulfobacillus benefaciens</name>
    <dbReference type="NCBI Taxonomy" id="453960"/>
    <lineage>
        <taxon>Bacteria</taxon>
        <taxon>Bacillati</taxon>
        <taxon>Bacillota</taxon>
        <taxon>Clostridia</taxon>
        <taxon>Eubacteriales</taxon>
        <taxon>Clostridiales Family XVII. Incertae Sedis</taxon>
        <taxon>Sulfobacillus</taxon>
    </lineage>
</organism>
<comment type="caution">
    <text evidence="2">The sequence shown here is derived from an EMBL/GenBank/DDBJ whole genome shotgun (WGS) entry which is preliminary data.</text>
</comment>
<name>A0A2T2XI63_9FIRM</name>
<reference evidence="2 3" key="1">
    <citation type="journal article" date="2014" name="BMC Genomics">
        <title>Comparison of environmental and isolate Sulfobacillus genomes reveals diverse carbon, sulfur, nitrogen, and hydrogen metabolisms.</title>
        <authorList>
            <person name="Justice N.B."/>
            <person name="Norman A."/>
            <person name="Brown C.T."/>
            <person name="Singh A."/>
            <person name="Thomas B.C."/>
            <person name="Banfield J.F."/>
        </authorList>
    </citation>
    <scope>NUCLEOTIDE SEQUENCE [LARGE SCALE GENOMIC DNA]</scope>
    <source>
        <strain evidence="2">AMDSBA4</strain>
    </source>
</reference>
<feature type="transmembrane region" description="Helical" evidence="1">
    <location>
        <begin position="88"/>
        <end position="107"/>
    </location>
</feature>
<evidence type="ECO:0000256" key="1">
    <source>
        <dbReference type="SAM" id="Phobius"/>
    </source>
</evidence>
<evidence type="ECO:0000313" key="2">
    <source>
        <dbReference type="EMBL" id="PSR34184.1"/>
    </source>
</evidence>
<keyword evidence="1" id="KW-0812">Transmembrane</keyword>
<protein>
    <submittedName>
        <fullName evidence="2">Uncharacterized protein</fullName>
    </submittedName>
</protein>
<dbReference type="Proteomes" id="UP000242972">
    <property type="component" value="Unassembled WGS sequence"/>
</dbReference>
<keyword evidence="1" id="KW-1133">Transmembrane helix</keyword>
<dbReference type="EMBL" id="PXYW01000011">
    <property type="protein sequence ID" value="PSR34184.1"/>
    <property type="molecule type" value="Genomic_DNA"/>
</dbReference>
<feature type="transmembrane region" description="Helical" evidence="1">
    <location>
        <begin position="63"/>
        <end position="82"/>
    </location>
</feature>